<evidence type="ECO:0000313" key="2">
    <source>
        <dbReference type="WBParaSite" id="L893_g10911.t1"/>
    </source>
</evidence>
<organism evidence="1 2">
    <name type="scientific">Steinernema glaseri</name>
    <dbReference type="NCBI Taxonomy" id="37863"/>
    <lineage>
        <taxon>Eukaryota</taxon>
        <taxon>Metazoa</taxon>
        <taxon>Ecdysozoa</taxon>
        <taxon>Nematoda</taxon>
        <taxon>Chromadorea</taxon>
        <taxon>Rhabditida</taxon>
        <taxon>Tylenchina</taxon>
        <taxon>Panagrolaimomorpha</taxon>
        <taxon>Strongyloidoidea</taxon>
        <taxon>Steinernematidae</taxon>
        <taxon>Steinernema</taxon>
    </lineage>
</organism>
<reference evidence="2" key="1">
    <citation type="submission" date="2016-11" db="UniProtKB">
        <authorList>
            <consortium name="WormBaseParasite"/>
        </authorList>
    </citation>
    <scope>IDENTIFICATION</scope>
</reference>
<sequence>MTPELERHVLCGSHSNYDNVIRTNVTERVSPCKRTFLSFDAFPLKTTATILAVFAPTSLLTKLQSTLSPPCLLTQLNGIFSVDRRCPSGTVLSQRLHASVCGYFPFALNYSELTH</sequence>
<keyword evidence="1" id="KW-1185">Reference proteome</keyword>
<dbReference type="WBParaSite" id="L893_g10911.t1">
    <property type="protein sequence ID" value="L893_g10911.t1"/>
    <property type="gene ID" value="L893_g10911"/>
</dbReference>
<evidence type="ECO:0000313" key="1">
    <source>
        <dbReference type="Proteomes" id="UP000095287"/>
    </source>
</evidence>
<name>A0A1I7XZI6_9BILA</name>
<proteinExistence type="predicted"/>
<dbReference type="Proteomes" id="UP000095287">
    <property type="component" value="Unplaced"/>
</dbReference>
<dbReference type="AlphaFoldDB" id="A0A1I7XZI6"/>
<protein>
    <submittedName>
        <fullName evidence="2">Uncharacterized protein</fullName>
    </submittedName>
</protein>
<accession>A0A1I7XZI6</accession>